<dbReference type="KEGG" id="ptq:P700755_001053"/>
<name>K4IDV8_PSYTT</name>
<evidence type="ECO:0000256" key="4">
    <source>
        <dbReference type="PROSITE-ProRule" id="PRU00169"/>
    </source>
</evidence>
<dbReference type="Proteomes" id="UP000008514">
    <property type="component" value="Chromosome"/>
</dbReference>
<dbReference type="Pfam" id="PF00072">
    <property type="entry name" value="Response_reg"/>
    <property type="match status" value="1"/>
</dbReference>
<keyword evidence="3" id="KW-0804">Transcription</keyword>
<dbReference type="InterPro" id="IPR011006">
    <property type="entry name" value="CheY-like_superfamily"/>
</dbReference>
<dbReference type="PANTHER" id="PTHR43214:SF41">
    <property type="entry name" value="NITRATE_NITRITE RESPONSE REGULATOR PROTEIN NARP"/>
    <property type="match status" value="1"/>
</dbReference>
<feature type="domain" description="Response regulatory" evidence="5">
    <location>
        <begin position="5"/>
        <end position="135"/>
    </location>
</feature>
<dbReference type="SUPFAM" id="SSF52172">
    <property type="entry name" value="CheY-like"/>
    <property type="match status" value="1"/>
</dbReference>
<accession>K4IDV8</accession>
<dbReference type="PROSITE" id="PS50110">
    <property type="entry name" value="RESPONSE_REGULATORY"/>
    <property type="match status" value="1"/>
</dbReference>
<proteinExistence type="predicted"/>
<reference evidence="6" key="2">
    <citation type="submission" date="2012-09" db="EMBL/GenBank/DDBJ databases">
        <title>The complete sequence of Psychroflexus torquis an extreme psychrophile from sea-ice that is stimulated by light.</title>
        <authorList>
            <person name="Feng S."/>
            <person name="Powell S.M."/>
            <person name="Bowman J.P."/>
        </authorList>
    </citation>
    <scope>NUCLEOTIDE SEQUENCE [LARGE SCALE GENOMIC DNA]</scope>
    <source>
        <strain evidence="6">ATCC 700755</strain>
    </source>
</reference>
<dbReference type="GO" id="GO:0003677">
    <property type="term" value="F:DNA binding"/>
    <property type="evidence" value="ECO:0007669"/>
    <property type="project" value="UniProtKB-KW"/>
</dbReference>
<evidence type="ECO:0000256" key="3">
    <source>
        <dbReference type="ARBA" id="ARBA00023163"/>
    </source>
</evidence>
<keyword evidence="2" id="KW-0238">DNA-binding</keyword>
<dbReference type="STRING" id="313595.P700755_001053"/>
<feature type="modified residue" description="4-aspartylphosphate" evidence="4">
    <location>
        <position position="63"/>
    </location>
</feature>
<dbReference type="EMBL" id="CP003879">
    <property type="protein sequence ID" value="AFU68023.1"/>
    <property type="molecule type" value="Genomic_DNA"/>
</dbReference>
<dbReference type="RefSeq" id="WP_015023629.1">
    <property type="nucleotide sequence ID" value="NC_018721.1"/>
</dbReference>
<keyword evidence="7" id="KW-1185">Reference proteome</keyword>
<evidence type="ECO:0000259" key="5">
    <source>
        <dbReference type="PROSITE" id="PS50110"/>
    </source>
</evidence>
<evidence type="ECO:0000256" key="2">
    <source>
        <dbReference type="ARBA" id="ARBA00023125"/>
    </source>
</evidence>
<dbReference type="OrthoDB" id="651456at2"/>
<evidence type="ECO:0000256" key="1">
    <source>
        <dbReference type="ARBA" id="ARBA00023015"/>
    </source>
</evidence>
<gene>
    <name evidence="6" type="ordered locus">P700755_001053</name>
</gene>
<keyword evidence="1" id="KW-0805">Transcription regulation</keyword>
<sequence>MPKYNVLLVDDHPMIIAGFEQALEIINEHDDELKFSKDSALNCTDAAEKILNEDKKYDLICLDLSLPASKDGKYSSGEDLAKLAKKKQPHAKLLICTMLENNYKVLNVLRRIDPNGFLVKSDTNPDILIAAIESLLKGHTYHSTTVQKMMKKTIDFAHNIDEEDLRILYLISKGILTKNIPDHMDLSLSAIEKRKKQMKFFFDIPNTNDKILVEKAKEKGFL</sequence>
<dbReference type="PANTHER" id="PTHR43214">
    <property type="entry name" value="TWO-COMPONENT RESPONSE REGULATOR"/>
    <property type="match status" value="1"/>
</dbReference>
<dbReference type="InterPro" id="IPR039420">
    <property type="entry name" value="WalR-like"/>
</dbReference>
<keyword evidence="4" id="KW-0597">Phosphoprotein</keyword>
<evidence type="ECO:0000313" key="6">
    <source>
        <dbReference type="EMBL" id="AFU68023.1"/>
    </source>
</evidence>
<reference evidence="6" key="1">
    <citation type="submission" date="2006-03" db="EMBL/GenBank/DDBJ databases">
        <authorList>
            <person name="Bowman J."/>
            <person name="Ferriera S."/>
            <person name="Johnson J."/>
            <person name="Kravitz S."/>
            <person name="Halpern A."/>
            <person name="Remington K."/>
            <person name="Beeson K."/>
            <person name="Tran B."/>
            <person name="Rogers Y.-H."/>
            <person name="Friedman R."/>
            <person name="Venter J.C."/>
        </authorList>
    </citation>
    <scope>NUCLEOTIDE SEQUENCE [LARGE SCALE GENOMIC DNA]</scope>
    <source>
        <strain evidence="6">ATCC 700755</strain>
    </source>
</reference>
<evidence type="ECO:0000313" key="7">
    <source>
        <dbReference type="Proteomes" id="UP000008514"/>
    </source>
</evidence>
<dbReference type="eggNOG" id="COG2197">
    <property type="taxonomic scope" value="Bacteria"/>
</dbReference>
<organism evidence="6 7">
    <name type="scientific">Psychroflexus torquis (strain ATCC 700755 / CIP 106069 / ACAM 623)</name>
    <dbReference type="NCBI Taxonomy" id="313595"/>
    <lineage>
        <taxon>Bacteria</taxon>
        <taxon>Pseudomonadati</taxon>
        <taxon>Bacteroidota</taxon>
        <taxon>Flavobacteriia</taxon>
        <taxon>Flavobacteriales</taxon>
        <taxon>Flavobacteriaceae</taxon>
        <taxon>Psychroflexus</taxon>
    </lineage>
</organism>
<dbReference type="Gene3D" id="3.40.50.2300">
    <property type="match status" value="1"/>
</dbReference>
<protein>
    <submittedName>
        <fullName evidence="6">Two component response regulator</fullName>
    </submittedName>
</protein>
<dbReference type="InterPro" id="IPR001789">
    <property type="entry name" value="Sig_transdc_resp-reg_receiver"/>
</dbReference>
<dbReference type="AlphaFoldDB" id="K4IDV8"/>
<dbReference type="HOGENOM" id="CLU_000445_90_1_10"/>
<dbReference type="GO" id="GO:0000160">
    <property type="term" value="P:phosphorelay signal transduction system"/>
    <property type="evidence" value="ECO:0007669"/>
    <property type="project" value="InterPro"/>
</dbReference>
<dbReference type="SMART" id="SM00448">
    <property type="entry name" value="REC"/>
    <property type="match status" value="1"/>
</dbReference>